<keyword evidence="6" id="KW-0813">Transport</keyword>
<protein>
    <submittedName>
        <fullName evidence="9">Biopolymer transport protein ExbB</fullName>
    </submittedName>
</protein>
<keyword evidence="4 7" id="KW-1133">Transmembrane helix</keyword>
<keyword evidence="3 7" id="KW-0812">Transmembrane</keyword>
<dbReference type="PANTHER" id="PTHR30625">
    <property type="entry name" value="PROTEIN TOLQ"/>
    <property type="match status" value="1"/>
</dbReference>
<dbReference type="OrthoDB" id="9809716at2"/>
<dbReference type="RefSeq" id="WP_078717066.1">
    <property type="nucleotide sequence ID" value="NZ_FUYC01000005.1"/>
</dbReference>
<proteinExistence type="inferred from homology"/>
<dbReference type="InterPro" id="IPR002898">
    <property type="entry name" value="MotA_ExbB_proton_chnl"/>
</dbReference>
<evidence type="ECO:0000259" key="8">
    <source>
        <dbReference type="Pfam" id="PF01618"/>
    </source>
</evidence>
<dbReference type="InterPro" id="IPR050790">
    <property type="entry name" value="ExbB/TolQ_transport"/>
</dbReference>
<evidence type="ECO:0000256" key="1">
    <source>
        <dbReference type="ARBA" id="ARBA00004651"/>
    </source>
</evidence>
<dbReference type="AlphaFoldDB" id="A0A1T4WXH3"/>
<evidence type="ECO:0000256" key="3">
    <source>
        <dbReference type="ARBA" id="ARBA00022692"/>
    </source>
</evidence>
<sequence>MNGLAEHAMEQAMRLAAYVESGGAMIWPLLALSVWAWTLVLCKARQLARWRRSERPGEDVIAALLRQHSKSDCPTSDSRTASPEERWQETLTRQYLARRTGDTGLDERLLHRLAHGFQDEARRGTGTILTFAAVAPLLGLLGTVTGMIEAFDALAAWGSANPRALSGGISEALISTQTGLLVAIPVLFAGQFLRRRAQTFANRVDRFCAALAGAMARPTTSTENLP</sequence>
<keyword evidence="5 7" id="KW-0472">Membrane</keyword>
<dbReference type="EMBL" id="FUYC01000005">
    <property type="protein sequence ID" value="SKA82062.1"/>
    <property type="molecule type" value="Genomic_DNA"/>
</dbReference>
<evidence type="ECO:0000256" key="7">
    <source>
        <dbReference type="SAM" id="Phobius"/>
    </source>
</evidence>
<keyword evidence="10" id="KW-1185">Reference proteome</keyword>
<keyword evidence="2" id="KW-1003">Cell membrane</keyword>
<feature type="transmembrane region" description="Helical" evidence="7">
    <location>
        <begin position="168"/>
        <end position="193"/>
    </location>
</feature>
<evidence type="ECO:0000256" key="2">
    <source>
        <dbReference type="ARBA" id="ARBA00022475"/>
    </source>
</evidence>
<dbReference type="Proteomes" id="UP000190027">
    <property type="component" value="Unassembled WGS sequence"/>
</dbReference>
<dbReference type="GO" id="GO:0005886">
    <property type="term" value="C:plasma membrane"/>
    <property type="evidence" value="ECO:0007669"/>
    <property type="project" value="UniProtKB-SubCell"/>
</dbReference>
<evidence type="ECO:0000256" key="6">
    <source>
        <dbReference type="RuleBase" id="RU004057"/>
    </source>
</evidence>
<evidence type="ECO:0000256" key="5">
    <source>
        <dbReference type="ARBA" id="ARBA00023136"/>
    </source>
</evidence>
<organism evidence="9 10">
    <name type="scientific">Paucidesulfovibrio gracilis DSM 16080</name>
    <dbReference type="NCBI Taxonomy" id="1121449"/>
    <lineage>
        <taxon>Bacteria</taxon>
        <taxon>Pseudomonadati</taxon>
        <taxon>Thermodesulfobacteriota</taxon>
        <taxon>Desulfovibrionia</taxon>
        <taxon>Desulfovibrionales</taxon>
        <taxon>Desulfovibrionaceae</taxon>
        <taxon>Paucidesulfovibrio</taxon>
    </lineage>
</organism>
<dbReference type="PANTHER" id="PTHR30625:SF11">
    <property type="entry name" value="MOTA_TOLQ_EXBB PROTON CHANNEL DOMAIN-CONTAINING PROTEIN"/>
    <property type="match status" value="1"/>
</dbReference>
<feature type="transmembrane region" description="Helical" evidence="7">
    <location>
        <begin position="128"/>
        <end position="148"/>
    </location>
</feature>
<comment type="similarity">
    <text evidence="6">Belongs to the exbB/tolQ family.</text>
</comment>
<feature type="transmembrane region" description="Helical" evidence="7">
    <location>
        <begin position="24"/>
        <end position="42"/>
    </location>
</feature>
<reference evidence="9 10" key="1">
    <citation type="submission" date="2017-02" db="EMBL/GenBank/DDBJ databases">
        <authorList>
            <person name="Peterson S.W."/>
        </authorList>
    </citation>
    <scope>NUCLEOTIDE SEQUENCE [LARGE SCALE GENOMIC DNA]</scope>
    <source>
        <strain evidence="9 10">DSM 16080</strain>
    </source>
</reference>
<name>A0A1T4WXH3_9BACT</name>
<feature type="domain" description="MotA/TolQ/ExbB proton channel" evidence="8">
    <location>
        <begin position="105"/>
        <end position="204"/>
    </location>
</feature>
<accession>A0A1T4WXH3</accession>
<keyword evidence="6" id="KW-0653">Protein transport</keyword>
<evidence type="ECO:0000256" key="4">
    <source>
        <dbReference type="ARBA" id="ARBA00022989"/>
    </source>
</evidence>
<dbReference type="GO" id="GO:0017038">
    <property type="term" value="P:protein import"/>
    <property type="evidence" value="ECO:0007669"/>
    <property type="project" value="TreeGrafter"/>
</dbReference>
<evidence type="ECO:0000313" key="10">
    <source>
        <dbReference type="Proteomes" id="UP000190027"/>
    </source>
</evidence>
<comment type="subcellular location">
    <subcellularLocation>
        <location evidence="1">Cell membrane</location>
        <topology evidence="1">Multi-pass membrane protein</topology>
    </subcellularLocation>
    <subcellularLocation>
        <location evidence="6">Membrane</location>
        <topology evidence="6">Multi-pass membrane protein</topology>
    </subcellularLocation>
</comment>
<evidence type="ECO:0000313" key="9">
    <source>
        <dbReference type="EMBL" id="SKA82062.1"/>
    </source>
</evidence>
<dbReference type="Pfam" id="PF01618">
    <property type="entry name" value="MotA_ExbB"/>
    <property type="match status" value="1"/>
</dbReference>
<dbReference type="STRING" id="1121449.SAMN02745704_01496"/>
<gene>
    <name evidence="9" type="ORF">SAMN02745704_01496</name>
</gene>